<dbReference type="GO" id="GO:0005509">
    <property type="term" value="F:calcium ion binding"/>
    <property type="evidence" value="ECO:0007669"/>
    <property type="project" value="UniProtKB-UniRule"/>
</dbReference>
<name>A0AAV2HW05_LYMST</name>
<feature type="domain" description="Cadherin" evidence="14">
    <location>
        <begin position="140"/>
        <end position="249"/>
    </location>
</feature>
<keyword evidence="2" id="KW-0245">EGF-like domain</keyword>
<organism evidence="15 16">
    <name type="scientific">Lymnaea stagnalis</name>
    <name type="common">Great pond snail</name>
    <name type="synonym">Helix stagnalis</name>
    <dbReference type="NCBI Taxonomy" id="6523"/>
    <lineage>
        <taxon>Eukaryota</taxon>
        <taxon>Metazoa</taxon>
        <taxon>Spiralia</taxon>
        <taxon>Lophotrochozoa</taxon>
        <taxon>Mollusca</taxon>
        <taxon>Gastropoda</taxon>
        <taxon>Heterobranchia</taxon>
        <taxon>Euthyneura</taxon>
        <taxon>Panpulmonata</taxon>
        <taxon>Hygrophila</taxon>
        <taxon>Lymnaeoidea</taxon>
        <taxon>Lymnaeidae</taxon>
        <taxon>Lymnaea</taxon>
    </lineage>
</organism>
<feature type="domain" description="Cadherin" evidence="14">
    <location>
        <begin position="1487"/>
        <end position="1587"/>
    </location>
</feature>
<keyword evidence="9 12" id="KW-0472">Membrane</keyword>
<feature type="chain" id="PRO_5043640382" description="Cadherin domain-containing protein" evidence="13">
    <location>
        <begin position="25"/>
        <end position="2054"/>
    </location>
</feature>
<dbReference type="CDD" id="cd11304">
    <property type="entry name" value="Cadherin_repeat"/>
    <property type="match status" value="17"/>
</dbReference>
<keyword evidence="16" id="KW-1185">Reference proteome</keyword>
<keyword evidence="10" id="KW-1015">Disulfide bond</keyword>
<keyword evidence="8 12" id="KW-1133">Transmembrane helix</keyword>
<feature type="signal peptide" evidence="13">
    <location>
        <begin position="1"/>
        <end position="24"/>
    </location>
</feature>
<dbReference type="FunFam" id="2.60.40.60:FF:000104">
    <property type="entry name" value="cadherin-23 isoform X1"/>
    <property type="match status" value="1"/>
</dbReference>
<feature type="transmembrane region" description="Helical" evidence="12">
    <location>
        <begin position="2022"/>
        <end position="2049"/>
    </location>
</feature>
<evidence type="ECO:0000256" key="5">
    <source>
        <dbReference type="ARBA" id="ARBA00022737"/>
    </source>
</evidence>
<dbReference type="GO" id="GO:0005911">
    <property type="term" value="C:cell-cell junction"/>
    <property type="evidence" value="ECO:0007669"/>
    <property type="project" value="TreeGrafter"/>
</dbReference>
<proteinExistence type="predicted"/>
<dbReference type="Pfam" id="PF00028">
    <property type="entry name" value="Cadherin"/>
    <property type="match status" value="13"/>
</dbReference>
<sequence length="2054" mass="220510">MALDRRLAWSLVILLAMFINLSDGANLAPTCEKSYYNVSVTEGNDVGYSVLKVSCSDPESDTLAFEFDGTGGNTNTVFQINGATGELTLAKKADAEEKTSSIFANPFTIRVKVKDGTNTLLITYFVYIESINDNAAKISSLTPSPVSVREDTKVGAKLANCTLKDDDFPGSGHDVPYVKITAGNDDGMFALDYITCDLMLVKSLDYEKVKTYTLTYQAYNTEPLVSPDTTSTASIVVNVLNVNDNAPNCSAYNIIADVLESAGVIDVLKKLSCSDAETAGAITYTIVKGNSTSLKINPGTGDITLQAPVDYDAGMRYLEITVSVSDGDPSGPKTTEVIVGFRIADVDDNPPEWSGNNSASVLENADLGTVVIDLNATDKDSPNTAFSKITYGFEVPCTSDWFKIDQYTGSIIVKELMDYEINATVTCTVFAYSSDKSSNKKLTFVTINLIDVNDRPPEFEQYLFEGNVSEKATTGTPVAQIKATDPDTGINKQFDYSMPYSSPFSIDASTGLVTLTGSIDYENEQAYLILIEAKDKGFPPLTSQTYLNVKVLPVNEFEPAFSAYGVQTVSEGAAPGTNIVKISASDNDTGADGTLMYHLLNASVPFILESQTGQLRVGIGLDRELESAYNLTIIATDSSQTAVKSATMTLSVQVSDVNDNPPDCTPLVTLSPRPTDTTNVLVTFACTDKDSGSTGFSFSLISAAGNYSSLFAFDPKDGAVRLAKDAIEGIYTFVVKITDNGNPAMSTTIAVEYKLDAKAQLKLSILPATIHVVENREVGESIMNITSSGTYQAVIYDIVSGNEEHKFDVHHTTGNLRLISPLDRETTDSYTLGIKVSTSTGLSATSTLTVTVDDYNDNAPRYSNSFYKFTYAEDITVPTLIAKITGTDADILTNAAISYSICGGDSNKTFDYTAGNLTIKKKLDYETTPSYTLTLCAVDGGVPSLTGTTVVFVAVSNTDDNLLTIQAGGNIALTLPEDATVGSRVLQIAASDADTGSELFFAITYQSVANMFSIGEHTGDLFLNYPLDRESLSKYSVRINVTNNAVPARSNATAVNITVADVNDNDPVFSVGNAVFSAAHGTPANTLIGALNVTDNDLGLNGTFVLGILDGDNAHVFKFINSNLYSAAVLSVRDASIYSLTVTATDKGSPPRTSTAYVTVLIEPEYKQPSFNPTTQSLSEEETLSPGSLLIQVKATYLNALDGASGDLVYSIISGNTNNAFFIEPYKGHVQLLKSLSYATNTYHTLVILAQNRYKPSLNSTLTLNITVIQVNLYAPQFTQDLYVWSINEIAAVGTSVGTISTTDNDKGQFGVVTFAIESGAPFTVNATTGRITSTSLLEYSQAKSYNFYAKAVDNAGDASKTSYVVVVINVKDFNNHAPAFTKPYYNITLLESLAVGEAFASVLATDLDSGTYGTIKYSIISGNTASKFSLDEDTGALSLAGALDYETSLQYILLIKAKDLGTPELNSTIPLLITVANVNDKAPVFSPTRVNLDIPSDSPALTYVYTAAATDIDFGLPLSYLIESGNDQGLFSIGTVTGQIKTSRSLGGFDGFYTLTVCAVDRGVPFLTGTVTVVIAVNPVSISPTGWSNFTVNENEPSGSFVGVIYPSDAGITGYTITGGNYNNSFEISFNSDKSATLRTRRLLDREAYPYYQLLVARTTSNPISLSDVTVVIEVLDQNDNAPVFGQSLLSLYVVENTPSGISLGQLSWKDADNGDNGTVDVAISQQSTLGAQYFSLSSSGVLTLKKSINYEQIRSLKFYVLARDRGTPQRTSTATVTVTVLDVVEKINYEVFNSTSFISHEFPHDAANGDVVCTLTPEDFDLDPTVSRSNKTTSVGFNVFNVSSFASSVILNMKERVFENGRYFQWMILTTTTLKDGTKSYVGLIRLDTFNKDKHLVAVTTAMDFASLGAQKSTIRDSLQTKFSKPNYVKIWDIQSVASTTGRRRLLADESVALVLVLADQAADDINNVDQTKSFLTQDAILSALQGSKDGTPVAGLDASISKVLPYRDVVEDSGLDTSMIVLIVFACIAGLVIIGVIIALLVYYCVIRRKK</sequence>
<feature type="domain" description="Cadherin" evidence="14">
    <location>
        <begin position="1382"/>
        <end position="1486"/>
    </location>
</feature>
<evidence type="ECO:0000259" key="14">
    <source>
        <dbReference type="PROSITE" id="PS50268"/>
    </source>
</evidence>
<dbReference type="InterPro" id="IPR020894">
    <property type="entry name" value="Cadherin_CS"/>
</dbReference>
<dbReference type="PROSITE" id="PS00232">
    <property type="entry name" value="CADHERIN_1"/>
    <property type="match status" value="4"/>
</dbReference>
<evidence type="ECO:0000256" key="12">
    <source>
        <dbReference type="SAM" id="Phobius"/>
    </source>
</evidence>
<evidence type="ECO:0000256" key="13">
    <source>
        <dbReference type="SAM" id="SignalP"/>
    </source>
</evidence>
<reference evidence="15 16" key="1">
    <citation type="submission" date="2024-04" db="EMBL/GenBank/DDBJ databases">
        <authorList>
            <consortium name="Genoscope - CEA"/>
            <person name="William W."/>
        </authorList>
    </citation>
    <scope>NUCLEOTIDE SEQUENCE [LARGE SCALE GENOMIC DNA]</scope>
</reference>
<protein>
    <recommendedName>
        <fullName evidence="14">Cadherin domain-containing protein</fullName>
    </recommendedName>
</protein>
<keyword evidence="6 11" id="KW-0106">Calcium</keyword>
<keyword evidence="3 12" id="KW-0812">Transmembrane</keyword>
<feature type="domain" description="Cadherin" evidence="14">
    <location>
        <begin position="250"/>
        <end position="353"/>
    </location>
</feature>
<feature type="domain" description="Cadherin" evidence="14">
    <location>
        <begin position="863"/>
        <end position="978"/>
    </location>
</feature>
<feature type="domain" description="Cadherin" evidence="14">
    <location>
        <begin position="1591"/>
        <end position="1686"/>
    </location>
</feature>
<dbReference type="FunFam" id="2.60.40.60:FF:000033">
    <property type="entry name" value="FAT atypical cadherin 1"/>
    <property type="match status" value="2"/>
</dbReference>
<feature type="domain" description="Cadherin" evidence="14">
    <location>
        <begin position="1172"/>
        <end position="1278"/>
    </location>
</feature>
<dbReference type="GO" id="GO:0007156">
    <property type="term" value="P:homophilic cell adhesion via plasma membrane adhesion molecules"/>
    <property type="evidence" value="ECO:0007669"/>
    <property type="project" value="InterPro"/>
</dbReference>
<feature type="domain" description="Cadherin" evidence="14">
    <location>
        <begin position="359"/>
        <end position="459"/>
    </location>
</feature>
<feature type="domain" description="Cadherin" evidence="14">
    <location>
        <begin position="1279"/>
        <end position="1381"/>
    </location>
</feature>
<dbReference type="PANTHER" id="PTHR24025:SF23">
    <property type="entry name" value="NEURAL-CADHERIN"/>
    <property type="match status" value="1"/>
</dbReference>
<dbReference type="InterPro" id="IPR050971">
    <property type="entry name" value="Cadherin-domain_protein"/>
</dbReference>
<dbReference type="GO" id="GO:0005886">
    <property type="term" value="C:plasma membrane"/>
    <property type="evidence" value="ECO:0007669"/>
    <property type="project" value="InterPro"/>
</dbReference>
<gene>
    <name evidence="15" type="ORF">GSLYS_00011523001</name>
</gene>
<comment type="caution">
    <text evidence="15">The sequence shown here is derived from an EMBL/GenBank/DDBJ whole genome shotgun (WGS) entry which is preliminary data.</text>
</comment>
<evidence type="ECO:0000256" key="3">
    <source>
        <dbReference type="ARBA" id="ARBA00022692"/>
    </source>
</evidence>
<feature type="domain" description="Cadherin" evidence="14">
    <location>
        <begin position="460"/>
        <end position="561"/>
    </location>
</feature>
<keyword evidence="4 13" id="KW-0732">Signal</keyword>
<feature type="domain" description="Cadherin" evidence="14">
    <location>
        <begin position="764"/>
        <end position="862"/>
    </location>
</feature>
<dbReference type="Proteomes" id="UP001497497">
    <property type="component" value="Unassembled WGS sequence"/>
</dbReference>
<evidence type="ECO:0000256" key="10">
    <source>
        <dbReference type="ARBA" id="ARBA00023157"/>
    </source>
</evidence>
<evidence type="ECO:0000256" key="2">
    <source>
        <dbReference type="ARBA" id="ARBA00022536"/>
    </source>
</evidence>
<dbReference type="InterPro" id="IPR002126">
    <property type="entry name" value="Cadherin-like_dom"/>
</dbReference>
<dbReference type="PROSITE" id="PS50268">
    <property type="entry name" value="CADHERIN_2"/>
    <property type="match status" value="16"/>
</dbReference>
<dbReference type="Gene3D" id="2.60.40.60">
    <property type="entry name" value="Cadherins"/>
    <property type="match status" value="17"/>
</dbReference>
<keyword evidence="7" id="KW-0130">Cell adhesion</keyword>
<feature type="domain" description="Cadherin" evidence="14">
    <location>
        <begin position="568"/>
        <end position="668"/>
    </location>
</feature>
<evidence type="ECO:0000313" key="15">
    <source>
        <dbReference type="EMBL" id="CAL1537620.1"/>
    </source>
</evidence>
<dbReference type="SUPFAM" id="SSF49313">
    <property type="entry name" value="Cadherin-like"/>
    <property type="match status" value="17"/>
</dbReference>
<dbReference type="InterPro" id="IPR015919">
    <property type="entry name" value="Cadherin-like_sf"/>
</dbReference>
<comment type="subcellular location">
    <subcellularLocation>
        <location evidence="1">Membrane</location>
        <topology evidence="1">Single-pass membrane protein</topology>
    </subcellularLocation>
</comment>
<feature type="domain" description="Cadherin" evidence="14">
    <location>
        <begin position="974"/>
        <end position="1069"/>
    </location>
</feature>
<keyword evidence="5" id="KW-0677">Repeat</keyword>
<feature type="domain" description="Cadherin" evidence="14">
    <location>
        <begin position="1687"/>
        <end position="1794"/>
    </location>
</feature>
<evidence type="ECO:0000256" key="1">
    <source>
        <dbReference type="ARBA" id="ARBA00004167"/>
    </source>
</evidence>
<dbReference type="PANTHER" id="PTHR24025">
    <property type="entry name" value="DESMOGLEIN FAMILY MEMBER"/>
    <property type="match status" value="1"/>
</dbReference>
<evidence type="ECO:0000256" key="11">
    <source>
        <dbReference type="PROSITE-ProRule" id="PRU00043"/>
    </source>
</evidence>
<feature type="domain" description="Cadherin" evidence="14">
    <location>
        <begin position="1082"/>
        <end position="1171"/>
    </location>
</feature>
<evidence type="ECO:0000256" key="7">
    <source>
        <dbReference type="ARBA" id="ARBA00022889"/>
    </source>
</evidence>
<dbReference type="FunFam" id="2.60.40.60:FF:000013">
    <property type="entry name" value="Cadherin EGF LAG seven-pass G-type receptor"/>
    <property type="match status" value="1"/>
</dbReference>
<evidence type="ECO:0000256" key="9">
    <source>
        <dbReference type="ARBA" id="ARBA00023136"/>
    </source>
</evidence>
<evidence type="ECO:0000256" key="8">
    <source>
        <dbReference type="ARBA" id="ARBA00022989"/>
    </source>
</evidence>
<dbReference type="FunFam" id="2.60.40.60:FF:000015">
    <property type="entry name" value="FAT atypical cadherin 1"/>
    <property type="match status" value="1"/>
</dbReference>
<evidence type="ECO:0000256" key="4">
    <source>
        <dbReference type="ARBA" id="ARBA00022729"/>
    </source>
</evidence>
<dbReference type="SMART" id="SM00112">
    <property type="entry name" value="CA"/>
    <property type="match status" value="16"/>
</dbReference>
<evidence type="ECO:0000256" key="6">
    <source>
        <dbReference type="ARBA" id="ARBA00022837"/>
    </source>
</evidence>
<dbReference type="EMBL" id="CAXITT010000269">
    <property type="protein sequence ID" value="CAL1537620.1"/>
    <property type="molecule type" value="Genomic_DNA"/>
</dbReference>
<accession>A0AAV2HW05</accession>
<dbReference type="PRINTS" id="PR00205">
    <property type="entry name" value="CADHERIN"/>
</dbReference>
<feature type="domain" description="Cadherin" evidence="14">
    <location>
        <begin position="32"/>
        <end position="147"/>
    </location>
</feature>
<dbReference type="FunFam" id="2.60.40.60:FF:000020">
    <property type="entry name" value="Dachsous cadherin-related 1b"/>
    <property type="match status" value="1"/>
</dbReference>
<evidence type="ECO:0000313" key="16">
    <source>
        <dbReference type="Proteomes" id="UP001497497"/>
    </source>
</evidence>